<evidence type="ECO:0000256" key="1">
    <source>
        <dbReference type="SAM" id="MobiDB-lite"/>
    </source>
</evidence>
<dbReference type="EMBL" id="CAJNDS010000313">
    <property type="protein sequence ID" value="CAE7042282.1"/>
    <property type="molecule type" value="Genomic_DNA"/>
</dbReference>
<organism evidence="2 3">
    <name type="scientific">Symbiodinium natans</name>
    <dbReference type="NCBI Taxonomy" id="878477"/>
    <lineage>
        <taxon>Eukaryota</taxon>
        <taxon>Sar</taxon>
        <taxon>Alveolata</taxon>
        <taxon>Dinophyceae</taxon>
        <taxon>Suessiales</taxon>
        <taxon>Symbiodiniaceae</taxon>
        <taxon>Symbiodinium</taxon>
    </lineage>
</organism>
<feature type="region of interest" description="Disordered" evidence="1">
    <location>
        <begin position="748"/>
        <end position="769"/>
    </location>
</feature>
<keyword evidence="3" id="KW-1185">Reference proteome</keyword>
<gene>
    <name evidence="2" type="ORF">SNAT2548_LOCUS5005</name>
</gene>
<evidence type="ECO:0008006" key="4">
    <source>
        <dbReference type="Google" id="ProtNLM"/>
    </source>
</evidence>
<evidence type="ECO:0000313" key="3">
    <source>
        <dbReference type="Proteomes" id="UP000604046"/>
    </source>
</evidence>
<dbReference type="AlphaFoldDB" id="A0A812IKA5"/>
<sequence>MLQVQRLEELAAEGRKAAKKNEVREGASGVGIGWAKVLREAKVRASKSKGSEVVGNLHEGARVLVEEVSSKAARIHLPFAGWISLAKASGPVLEQDSCNRRGSGEKSATQWVMEHTLARLRPADGHIGERVSMPSEMPVHPPECPEPADQETMDTTSKLFAQLPSVGTWLAATPPVSALAAFAQPHSVAHTEPPLAQSVRPACAFSHLPSVATWSMPSEMPVHPPECPEPADQGAMDTTSKLFAQLPSVGTWLAATPPVSALAAIDEGFPNPRVAPTNPLFVQLPSVGTWLAPAQAAFAQPHSVAHTETPLAESVRPASAFTHLPSVATWLAAKPAQVAAEVSDPAGPATSVCRADGADPRLLGHRTVGGKQQMLQVQRLEELAAEGRKAAKKNEVREGASGVGIGWAKVLREAKVRASKSKGSEVVGNLHEGARVLVEEVSSKADGWITLAKASGPVLEQDSCNRRGPGEKSATQWVMEHTLARLRPADGHIGERVSMPSEMPVHPPECPEPADQGAMDTTSKLFAQLPSVGTWLAATPPVSALAAIDEGFPNPRAAPTNPLFVQLPSVGTWLVAICHQPCAHGRQLHKRLVTPAQAAFAQPHSVAHTEPPLAQSVRPACAFTHLPSVATWSMPSEMPVHPPECPEPADQGAMDTALAAIDEGFPDHRAAPTNPLFVQLPSMGTWLVANASMAQRLVPPAQAAFAQPHSVAHTEPPLAQSVRPACAFTHLPSVATWLAAKPAQVAAEVSDPAEPTRQPSPGSTPTGDWWLAFRNSLQQTLCCGRGK</sequence>
<name>A0A812IKA5_9DINO</name>
<proteinExistence type="predicted"/>
<comment type="caution">
    <text evidence="2">The sequence shown here is derived from an EMBL/GenBank/DDBJ whole genome shotgun (WGS) entry which is preliminary data.</text>
</comment>
<dbReference type="Proteomes" id="UP000604046">
    <property type="component" value="Unassembled WGS sequence"/>
</dbReference>
<accession>A0A812IKA5</accession>
<reference evidence="2" key="1">
    <citation type="submission" date="2021-02" db="EMBL/GenBank/DDBJ databases">
        <authorList>
            <person name="Dougan E. K."/>
            <person name="Rhodes N."/>
            <person name="Thang M."/>
            <person name="Chan C."/>
        </authorList>
    </citation>
    <scope>NUCLEOTIDE SEQUENCE</scope>
</reference>
<protein>
    <recommendedName>
        <fullName evidence="4">SH3 domain-containing protein</fullName>
    </recommendedName>
</protein>
<feature type="compositionally biased region" description="Polar residues" evidence="1">
    <location>
        <begin position="757"/>
        <end position="766"/>
    </location>
</feature>
<evidence type="ECO:0000313" key="2">
    <source>
        <dbReference type="EMBL" id="CAE7042282.1"/>
    </source>
</evidence>